<dbReference type="STRING" id="888268.A0A1E5VU15"/>
<dbReference type="PANTHER" id="PTHR43047:SF68">
    <property type="entry name" value="HISTIDINE KINASE 5"/>
    <property type="match status" value="1"/>
</dbReference>
<dbReference type="InterPro" id="IPR001789">
    <property type="entry name" value="Sig_transdc_resp-reg_receiver"/>
</dbReference>
<dbReference type="InterPro" id="IPR003594">
    <property type="entry name" value="HATPase_dom"/>
</dbReference>
<dbReference type="GO" id="GO:0005886">
    <property type="term" value="C:plasma membrane"/>
    <property type="evidence" value="ECO:0007669"/>
    <property type="project" value="TreeGrafter"/>
</dbReference>
<name>A0A1E5VU15_9POAL</name>
<keyword evidence="8" id="KW-0932">Cytokinin signaling pathway</keyword>
<reference evidence="13 14" key="1">
    <citation type="submission" date="2016-09" db="EMBL/GenBank/DDBJ databases">
        <title>The draft genome of Dichanthelium oligosanthes: A C3 panicoid grass species.</title>
        <authorList>
            <person name="Studer A.J."/>
            <person name="Schnable J.C."/>
            <person name="Brutnell T.P."/>
        </authorList>
    </citation>
    <scope>NUCLEOTIDE SEQUENCE [LARGE SCALE GENOMIC DNA]</scope>
    <source>
        <strain evidence="14">cv. Kellogg 1175</strain>
        <tissue evidence="13">Leaf</tissue>
    </source>
</reference>
<dbReference type="GO" id="GO:0009736">
    <property type="term" value="P:cytokinin-activated signaling pathway"/>
    <property type="evidence" value="ECO:0007669"/>
    <property type="project" value="UniProtKB-KW"/>
</dbReference>
<evidence type="ECO:0000256" key="1">
    <source>
        <dbReference type="ARBA" id="ARBA00000085"/>
    </source>
</evidence>
<dbReference type="InterPro" id="IPR013656">
    <property type="entry name" value="PAS_4"/>
</dbReference>
<dbReference type="InterPro" id="IPR003661">
    <property type="entry name" value="HisK_dim/P_dom"/>
</dbReference>
<feature type="coiled-coil region" evidence="10">
    <location>
        <begin position="397"/>
        <end position="424"/>
    </location>
</feature>
<comment type="function">
    <text evidence="2">Cytokinin receptor related to bacterial two-component regulators. Functions as a histidine kinase and transmits the stress signal to a downstream MAPK cascade.</text>
</comment>
<protein>
    <recommendedName>
        <fullName evidence="4">histidine kinase</fullName>
        <ecNumber evidence="4">2.7.13.3</ecNumber>
    </recommendedName>
</protein>
<dbReference type="FunFam" id="1.10.287.130:FF:000069">
    <property type="entry name" value="Probable histidine kinase 1"/>
    <property type="match status" value="1"/>
</dbReference>
<feature type="coiled-coil region" evidence="10">
    <location>
        <begin position="475"/>
        <end position="513"/>
    </location>
</feature>
<dbReference type="InterPro" id="IPR011006">
    <property type="entry name" value="CheY-like_superfamily"/>
</dbReference>
<dbReference type="SMART" id="SM00388">
    <property type="entry name" value="HisKA"/>
    <property type="match status" value="1"/>
</dbReference>
<feature type="domain" description="Histidine kinase" evidence="11">
    <location>
        <begin position="682"/>
        <end position="969"/>
    </location>
</feature>
<comment type="caution">
    <text evidence="13">The sequence shown here is derived from an EMBL/GenBank/DDBJ whole genome shotgun (WGS) entry which is preliminary data.</text>
</comment>
<evidence type="ECO:0000256" key="7">
    <source>
        <dbReference type="ARBA" id="ARBA00022777"/>
    </source>
</evidence>
<evidence type="ECO:0000256" key="2">
    <source>
        <dbReference type="ARBA" id="ARBA00002427"/>
    </source>
</evidence>
<feature type="domain" description="Response regulatory" evidence="12">
    <location>
        <begin position="1133"/>
        <end position="1280"/>
    </location>
</feature>
<evidence type="ECO:0000256" key="10">
    <source>
        <dbReference type="SAM" id="Coils"/>
    </source>
</evidence>
<dbReference type="Gene3D" id="1.10.287.130">
    <property type="match status" value="1"/>
</dbReference>
<evidence type="ECO:0000256" key="8">
    <source>
        <dbReference type="ARBA" id="ARBA00022864"/>
    </source>
</evidence>
<dbReference type="PROSITE" id="PS50110">
    <property type="entry name" value="RESPONSE_REGULATORY"/>
    <property type="match status" value="1"/>
</dbReference>
<dbReference type="Gene3D" id="3.40.50.2300">
    <property type="match status" value="1"/>
</dbReference>
<dbReference type="SUPFAM" id="SSF47384">
    <property type="entry name" value="Homodimeric domain of signal transducing histidine kinase"/>
    <property type="match status" value="1"/>
</dbReference>
<dbReference type="CDD" id="cd00082">
    <property type="entry name" value="HisKA"/>
    <property type="match status" value="1"/>
</dbReference>
<comment type="catalytic activity">
    <reaction evidence="1">
        <text>ATP + protein L-histidine = ADP + protein N-phospho-L-histidine.</text>
        <dbReference type="EC" id="2.7.13.3"/>
    </reaction>
</comment>
<dbReference type="InterPro" id="IPR005467">
    <property type="entry name" value="His_kinase_dom"/>
</dbReference>
<dbReference type="InterPro" id="IPR035965">
    <property type="entry name" value="PAS-like_dom_sf"/>
</dbReference>
<gene>
    <name evidence="13" type="ORF">BAE44_0010363</name>
</gene>
<dbReference type="PROSITE" id="PS50109">
    <property type="entry name" value="HIS_KIN"/>
    <property type="match status" value="1"/>
</dbReference>
<evidence type="ECO:0000256" key="3">
    <source>
        <dbReference type="ARBA" id="ARBA00011738"/>
    </source>
</evidence>
<dbReference type="Gene3D" id="3.30.565.10">
    <property type="entry name" value="Histidine kinase-like ATPase, C-terminal domain"/>
    <property type="match status" value="1"/>
</dbReference>
<keyword evidence="10" id="KW-0175">Coiled coil</keyword>
<dbReference type="SUPFAM" id="SSF52172">
    <property type="entry name" value="CheY-like"/>
    <property type="match status" value="1"/>
</dbReference>
<dbReference type="SUPFAM" id="SSF55874">
    <property type="entry name" value="ATPase domain of HSP90 chaperone/DNA topoisomerase II/histidine kinase"/>
    <property type="match status" value="1"/>
</dbReference>
<evidence type="ECO:0000256" key="6">
    <source>
        <dbReference type="ARBA" id="ARBA00022679"/>
    </source>
</evidence>
<keyword evidence="7 13" id="KW-0418">Kinase</keyword>
<evidence type="ECO:0000313" key="13">
    <source>
        <dbReference type="EMBL" id="OEL28617.1"/>
    </source>
</evidence>
<dbReference type="Pfam" id="PF00512">
    <property type="entry name" value="HisKA"/>
    <property type="match status" value="1"/>
</dbReference>
<feature type="modified residue" description="4-aspartylphosphate" evidence="9">
    <location>
        <position position="1182"/>
    </location>
</feature>
<dbReference type="Proteomes" id="UP000095767">
    <property type="component" value="Unassembled WGS sequence"/>
</dbReference>
<organism evidence="13 14">
    <name type="scientific">Dichanthelium oligosanthes</name>
    <dbReference type="NCBI Taxonomy" id="888268"/>
    <lineage>
        <taxon>Eukaryota</taxon>
        <taxon>Viridiplantae</taxon>
        <taxon>Streptophyta</taxon>
        <taxon>Embryophyta</taxon>
        <taxon>Tracheophyta</taxon>
        <taxon>Spermatophyta</taxon>
        <taxon>Magnoliopsida</taxon>
        <taxon>Liliopsida</taxon>
        <taxon>Poales</taxon>
        <taxon>Poaceae</taxon>
        <taxon>PACMAD clade</taxon>
        <taxon>Panicoideae</taxon>
        <taxon>Panicodae</taxon>
        <taxon>Paniceae</taxon>
        <taxon>Dichantheliinae</taxon>
        <taxon>Dichanthelium</taxon>
    </lineage>
</organism>
<dbReference type="EMBL" id="LWDX02029584">
    <property type="protein sequence ID" value="OEL28617.1"/>
    <property type="molecule type" value="Genomic_DNA"/>
</dbReference>
<sequence length="1283" mass="145957">MENFSNDQDPLNDVKFDEKPVSVDFQRLMEMIDSEKSYSHLQCLVNHWEYKRAIAVQALEEELDLLCQQRKEFEQKIELKKQQILQEQRVHDEVYMDEGKCLSKRTDDLSSDQESRIDSEYDGISYWKERAMQLEKAYQENKIDAECDSISFWKERAMQLEDTLRACLQRERSLVEETEGDIRNSPFEGLSGLLKRADFFLHLILQSAPIVIAHQDAQLRYRFIFNHYPTLADEDVIGKTDSEILPGEGIEEVNSVKQEVMATGIATKRELVFNTPNFGAKTFLTYIEPVFSKSGETVGVNYVAMDITDQMGDEYLAEPENEVAQSMWPENIGDKHQRQFRMEKFRKDQDAFKDVKFDEKPVSVDLDRLMEMANSEKGVSNMQYFVKHWEYKRANAARLLEEELGLLCQQRKEIEQNKQQILEEQRFQDESYYAVKRHVPILDEAYEDEWKRPSKKNDELSRNREPKIDADYDTVSYWKDQANRLEKKLEESIQRERSLAEKLEENIKHLQSHTPVEEFSGMLKRADYFLHLVLQSAPIVIAHQDADLRYRFIFNHYPTLADEDVIGKTDYEILSGEGIEEMNSVKREVMATGIATKREFAFNTPMFGAKTFVTYIEPVFSKGGETIGVNYVAMDITDQVKRREKMADIRVREAIQNAKETELSRSLHITEETMRAKQMLATMSHEIRSPLSGVLSMAEILATTKLDKEQHQLLEVMLSSGDLVLQLINDILDLSKVESGAMKLESTTFRPREVVKHVLQTAAASLKKELTLEGCIGDDVPVEVIGDVLRIRQILTNLISNAVKFTHEGKVGINLQVVHRLQPGCKIEHEKCNKRAYSGTPITTAAENSAVSPRKCDKDTLRCSKHEDVVQNGVPIPTCENFREDHEGEEVVWLRCDVYDTGIGIPEKSLPLLFKRYMQASADHARKYGGTGLGLAICKQLVELMGGTLTVISEENEGSTFTFVLPCKIPVKEEHSDDPDEVHSSQSGFTNSDIEGSFVFKPQMRTSLLSSGVSVMNNTKLFSAKLMCYDPPNILDDPKLFSNGFTSKEQNFANCTSATHQSNGSSVRSTDEKRHDDAMVLELNSQAERVSSSLGDTVSVSGSSCQKTGPCKVLEEQSLHKKSKCSPIDKKAKILLVEDNRVNIIVAKSMLEQLGHGIDIVNNGMQAIRAVQQHQYDIILMDVHMPEMDGLQATKHIRSFENTGYWDASVKPEDDRMLANPAISSDCTHAKRQGQRVPIIAMTANSFAESADECLAAGMDSYISKPVNFQNIKECLQRYLPSQ</sequence>
<dbReference type="PRINTS" id="PR00344">
    <property type="entry name" value="BCTRLSENSOR"/>
</dbReference>
<comment type="subunit">
    <text evidence="3">Homodimer.</text>
</comment>
<dbReference type="GO" id="GO:0009927">
    <property type="term" value="F:histidine phosphotransfer kinase activity"/>
    <property type="evidence" value="ECO:0007669"/>
    <property type="project" value="TreeGrafter"/>
</dbReference>
<dbReference type="EC" id="2.7.13.3" evidence="4"/>
<evidence type="ECO:0000259" key="12">
    <source>
        <dbReference type="PROSITE" id="PS50110"/>
    </source>
</evidence>
<dbReference type="OrthoDB" id="10266508at2759"/>
<accession>A0A1E5VU15</accession>
<evidence type="ECO:0000256" key="5">
    <source>
        <dbReference type="ARBA" id="ARBA00022553"/>
    </source>
</evidence>
<evidence type="ECO:0000313" key="14">
    <source>
        <dbReference type="Proteomes" id="UP000095767"/>
    </source>
</evidence>
<dbReference type="Gene3D" id="3.30.450.20">
    <property type="entry name" value="PAS domain"/>
    <property type="match status" value="2"/>
</dbReference>
<dbReference type="InterPro" id="IPR004358">
    <property type="entry name" value="Sig_transdc_His_kin-like_C"/>
</dbReference>
<dbReference type="SMART" id="SM00387">
    <property type="entry name" value="HATPase_c"/>
    <property type="match status" value="1"/>
</dbReference>
<keyword evidence="14" id="KW-1185">Reference proteome</keyword>
<keyword evidence="6" id="KW-0808">Transferase</keyword>
<dbReference type="FunFam" id="3.30.450.20:FF:000061">
    <property type="entry name" value="Histidine kinase 5"/>
    <property type="match status" value="2"/>
</dbReference>
<dbReference type="CDD" id="cd16922">
    <property type="entry name" value="HATPase_EvgS-ArcB-TorS-like"/>
    <property type="match status" value="1"/>
</dbReference>
<proteinExistence type="predicted"/>
<dbReference type="SUPFAM" id="SSF55785">
    <property type="entry name" value="PYP-like sensor domain (PAS domain)"/>
    <property type="match status" value="2"/>
</dbReference>
<dbReference type="InterPro" id="IPR036890">
    <property type="entry name" value="HATPase_C_sf"/>
</dbReference>
<dbReference type="Pfam" id="PF00072">
    <property type="entry name" value="Response_reg"/>
    <property type="match status" value="1"/>
</dbReference>
<keyword evidence="5 9" id="KW-0597">Phosphoprotein</keyword>
<dbReference type="SMART" id="SM00448">
    <property type="entry name" value="REC"/>
    <property type="match status" value="1"/>
</dbReference>
<dbReference type="FunFam" id="3.40.50.2300:FF:000201">
    <property type="entry name" value="Histidine kinase 5"/>
    <property type="match status" value="1"/>
</dbReference>
<evidence type="ECO:0000256" key="9">
    <source>
        <dbReference type="PROSITE-ProRule" id="PRU00169"/>
    </source>
</evidence>
<feature type="coiled-coil region" evidence="10">
    <location>
        <begin position="56"/>
        <end position="90"/>
    </location>
</feature>
<dbReference type="PANTHER" id="PTHR43047">
    <property type="entry name" value="TWO-COMPONENT HISTIDINE PROTEIN KINASE"/>
    <property type="match status" value="1"/>
</dbReference>
<evidence type="ECO:0000259" key="11">
    <source>
        <dbReference type="PROSITE" id="PS50109"/>
    </source>
</evidence>
<dbReference type="InterPro" id="IPR036097">
    <property type="entry name" value="HisK_dim/P_sf"/>
</dbReference>
<dbReference type="GO" id="GO:0000155">
    <property type="term" value="F:phosphorelay sensor kinase activity"/>
    <property type="evidence" value="ECO:0007669"/>
    <property type="project" value="InterPro"/>
</dbReference>
<evidence type="ECO:0000256" key="4">
    <source>
        <dbReference type="ARBA" id="ARBA00012438"/>
    </source>
</evidence>
<dbReference type="Pfam" id="PF02518">
    <property type="entry name" value="HATPase_c"/>
    <property type="match status" value="1"/>
</dbReference>
<dbReference type="Pfam" id="PF08448">
    <property type="entry name" value="PAS_4"/>
    <property type="match status" value="1"/>
</dbReference>
<dbReference type="CDD" id="cd17546">
    <property type="entry name" value="REC_hyHK_CKI1_RcsC-like"/>
    <property type="match status" value="1"/>
</dbReference>